<dbReference type="CDD" id="cd16926">
    <property type="entry name" value="HATPase_MutL-MLH-PMS-like"/>
    <property type="match status" value="1"/>
</dbReference>
<gene>
    <name evidence="4" type="ORF">C0601_00955</name>
</gene>
<organism evidence="4 5">
    <name type="scientific">Muiribacterium halophilum</name>
    <dbReference type="NCBI Taxonomy" id="2053465"/>
    <lineage>
        <taxon>Bacteria</taxon>
        <taxon>Candidatus Muiribacteriota</taxon>
        <taxon>Candidatus Muiribacteriia</taxon>
        <taxon>Candidatus Muiribacteriales</taxon>
        <taxon>Candidatus Muiribacteriaceae</taxon>
        <taxon>Candidatus Muiribacterium</taxon>
    </lineage>
</organism>
<comment type="caution">
    <text evidence="4">The sequence shown here is derived from an EMBL/GenBank/DDBJ whole genome shotgun (WGS) entry which is preliminary data.</text>
</comment>
<accession>A0A2N5ZM58</accession>
<evidence type="ECO:0000313" key="4">
    <source>
        <dbReference type="EMBL" id="PLX19764.1"/>
    </source>
</evidence>
<dbReference type="GO" id="GO:0140664">
    <property type="term" value="F:ATP-dependent DNA damage sensor activity"/>
    <property type="evidence" value="ECO:0007669"/>
    <property type="project" value="InterPro"/>
</dbReference>
<keyword evidence="2" id="KW-0227">DNA damage</keyword>
<dbReference type="InterPro" id="IPR038973">
    <property type="entry name" value="MutL/Mlh/Pms-like"/>
</dbReference>
<evidence type="ECO:0000256" key="3">
    <source>
        <dbReference type="ARBA" id="ARBA00023204"/>
    </source>
</evidence>
<dbReference type="EMBL" id="PKTG01000019">
    <property type="protein sequence ID" value="PLX19764.1"/>
    <property type="molecule type" value="Genomic_DNA"/>
</dbReference>
<evidence type="ECO:0000256" key="2">
    <source>
        <dbReference type="ARBA" id="ARBA00022763"/>
    </source>
</evidence>
<dbReference type="Gene3D" id="3.30.565.10">
    <property type="entry name" value="Histidine kinase-like ATPase, C-terminal domain"/>
    <property type="match status" value="1"/>
</dbReference>
<dbReference type="PANTHER" id="PTHR10073">
    <property type="entry name" value="DNA MISMATCH REPAIR PROTEIN MLH, PMS, MUTL"/>
    <property type="match status" value="1"/>
</dbReference>
<reference evidence="4 5" key="1">
    <citation type="submission" date="2017-11" db="EMBL/GenBank/DDBJ databases">
        <title>Genome-resolved metagenomics identifies genetic mobility, metabolic interactions, and unexpected diversity in perchlorate-reducing communities.</title>
        <authorList>
            <person name="Barnum T.P."/>
            <person name="Figueroa I.A."/>
            <person name="Carlstrom C.I."/>
            <person name="Lucas L.N."/>
            <person name="Engelbrektson A.L."/>
            <person name="Coates J.D."/>
        </authorList>
    </citation>
    <scope>NUCLEOTIDE SEQUENCE [LARGE SCALE GENOMIC DNA]</scope>
    <source>
        <strain evidence="4">BM706</strain>
    </source>
</reference>
<dbReference type="PANTHER" id="PTHR10073:SF12">
    <property type="entry name" value="DNA MISMATCH REPAIR PROTEIN MLH1"/>
    <property type="match status" value="1"/>
</dbReference>
<dbReference type="InterPro" id="IPR036890">
    <property type="entry name" value="HATPase_C_sf"/>
</dbReference>
<dbReference type="GO" id="GO:0016887">
    <property type="term" value="F:ATP hydrolysis activity"/>
    <property type="evidence" value="ECO:0007669"/>
    <property type="project" value="InterPro"/>
</dbReference>
<evidence type="ECO:0000256" key="1">
    <source>
        <dbReference type="ARBA" id="ARBA00006082"/>
    </source>
</evidence>
<sequence>MKRGMILIKRLPEEVFSKIAAGEVIHRPFSVVKELIENSIDANATEINVEIKDGGKKLIIVSDNGSGMSKEDLMICSEKHSTSKLKDIDDLERINTLGFRGEALNSISSVSRMEISSKIDEAPYGIRIKLDGSKVKKHSSIPMNKGTKIEVKNLFYNLPVRQKFMKSSASEARLISEVIIRYMLSNPDIRFLFISNNREIFLTSGDGDLLQTIGIIFGDEFPKNMIRMEEKVSSLKIKGYI</sequence>
<dbReference type="GO" id="GO:0005524">
    <property type="term" value="F:ATP binding"/>
    <property type="evidence" value="ECO:0007669"/>
    <property type="project" value="InterPro"/>
</dbReference>
<dbReference type="FunFam" id="3.30.565.10:FF:000003">
    <property type="entry name" value="DNA mismatch repair endonuclease MutL"/>
    <property type="match status" value="1"/>
</dbReference>
<dbReference type="SUPFAM" id="SSF55874">
    <property type="entry name" value="ATPase domain of HSP90 chaperone/DNA topoisomerase II/histidine kinase"/>
    <property type="match status" value="1"/>
</dbReference>
<proteinExistence type="inferred from homology"/>
<dbReference type="NCBIfam" id="TIGR00585">
    <property type="entry name" value="mutl"/>
    <property type="match status" value="1"/>
</dbReference>
<protein>
    <recommendedName>
        <fullName evidence="6">DNA mismatch repair protein MutL</fullName>
    </recommendedName>
</protein>
<evidence type="ECO:0000313" key="5">
    <source>
        <dbReference type="Proteomes" id="UP000234857"/>
    </source>
</evidence>
<comment type="similarity">
    <text evidence="1">Belongs to the DNA mismatch repair MutL/HexB family.</text>
</comment>
<evidence type="ECO:0008006" key="6">
    <source>
        <dbReference type="Google" id="ProtNLM"/>
    </source>
</evidence>
<dbReference type="Pfam" id="PF13589">
    <property type="entry name" value="HATPase_c_3"/>
    <property type="match status" value="1"/>
</dbReference>
<dbReference type="GO" id="GO:0032300">
    <property type="term" value="C:mismatch repair complex"/>
    <property type="evidence" value="ECO:0007669"/>
    <property type="project" value="InterPro"/>
</dbReference>
<name>A0A2N5ZM58_MUIH1</name>
<dbReference type="GO" id="GO:0006298">
    <property type="term" value="P:mismatch repair"/>
    <property type="evidence" value="ECO:0007669"/>
    <property type="project" value="InterPro"/>
</dbReference>
<dbReference type="AlphaFoldDB" id="A0A2N5ZM58"/>
<dbReference type="GO" id="GO:0030983">
    <property type="term" value="F:mismatched DNA binding"/>
    <property type="evidence" value="ECO:0007669"/>
    <property type="project" value="InterPro"/>
</dbReference>
<dbReference type="PROSITE" id="PS00058">
    <property type="entry name" value="DNA_MISMATCH_REPAIR_1"/>
    <property type="match status" value="1"/>
</dbReference>
<keyword evidence="3" id="KW-0234">DNA repair</keyword>
<dbReference type="InterPro" id="IPR014762">
    <property type="entry name" value="DNA_mismatch_repair_CS"/>
</dbReference>
<dbReference type="Proteomes" id="UP000234857">
    <property type="component" value="Unassembled WGS sequence"/>
</dbReference>
<dbReference type="InterPro" id="IPR002099">
    <property type="entry name" value="MutL/Mlh/PMS"/>
</dbReference>